<dbReference type="GeneID" id="71998752"/>
<dbReference type="RefSeq" id="XP_047783195.1">
    <property type="nucleotide sequence ID" value="XM_047918020.1"/>
</dbReference>
<name>A0ABQ8KSU3_9APHY</name>
<organism evidence="2 3">
    <name type="scientific">Rhodofomes roseus</name>
    <dbReference type="NCBI Taxonomy" id="34475"/>
    <lineage>
        <taxon>Eukaryota</taxon>
        <taxon>Fungi</taxon>
        <taxon>Dikarya</taxon>
        <taxon>Basidiomycota</taxon>
        <taxon>Agaricomycotina</taxon>
        <taxon>Agaricomycetes</taxon>
        <taxon>Polyporales</taxon>
        <taxon>Rhodofomes</taxon>
    </lineage>
</organism>
<sequence length="209" mass="23574">MVPARLNQGNLGSTSEETPVAGSSMDLGTFYLFNGTGQTTHGLSHNRSQASRYRPYRLRRERTPDLEKLLSDVHAELCRRADERTSAASTSYILPGRGGTLRAFDDALQIPVSQGTSLFHCPLDQSCQILVSDLKQHQKEFHENQEFSECLWRHPTGYRCHKLLRSLEALVKHVGQVHLRLTACSCRKCGRKLSRSDALSRHEQKCRGL</sequence>
<accession>A0ABQ8KSU3</accession>
<evidence type="ECO:0000256" key="1">
    <source>
        <dbReference type="SAM" id="MobiDB-lite"/>
    </source>
</evidence>
<feature type="region of interest" description="Disordered" evidence="1">
    <location>
        <begin position="1"/>
        <end position="22"/>
    </location>
</feature>
<evidence type="ECO:0000313" key="2">
    <source>
        <dbReference type="EMBL" id="KAH9841896.1"/>
    </source>
</evidence>
<evidence type="ECO:0008006" key="4">
    <source>
        <dbReference type="Google" id="ProtNLM"/>
    </source>
</evidence>
<keyword evidence="3" id="KW-1185">Reference proteome</keyword>
<gene>
    <name evidence="2" type="ORF">C8Q71DRAFT_353056</name>
</gene>
<dbReference type="Proteomes" id="UP000814176">
    <property type="component" value="Unassembled WGS sequence"/>
</dbReference>
<reference evidence="2 3" key="1">
    <citation type="journal article" date="2021" name="Environ. Microbiol.">
        <title>Gene family expansions and transcriptome signatures uncover fungal adaptations to wood decay.</title>
        <authorList>
            <person name="Hage H."/>
            <person name="Miyauchi S."/>
            <person name="Viragh M."/>
            <person name="Drula E."/>
            <person name="Min B."/>
            <person name="Chaduli D."/>
            <person name="Navarro D."/>
            <person name="Favel A."/>
            <person name="Norest M."/>
            <person name="Lesage-Meessen L."/>
            <person name="Balint B."/>
            <person name="Merenyi Z."/>
            <person name="de Eugenio L."/>
            <person name="Morin E."/>
            <person name="Martinez A.T."/>
            <person name="Baldrian P."/>
            <person name="Stursova M."/>
            <person name="Martinez M.J."/>
            <person name="Novotny C."/>
            <person name="Magnuson J.K."/>
            <person name="Spatafora J.W."/>
            <person name="Maurice S."/>
            <person name="Pangilinan J."/>
            <person name="Andreopoulos W."/>
            <person name="LaButti K."/>
            <person name="Hundley H."/>
            <person name="Na H."/>
            <person name="Kuo A."/>
            <person name="Barry K."/>
            <person name="Lipzen A."/>
            <person name="Henrissat B."/>
            <person name="Riley R."/>
            <person name="Ahrendt S."/>
            <person name="Nagy L.G."/>
            <person name="Grigoriev I.V."/>
            <person name="Martin F."/>
            <person name="Rosso M.N."/>
        </authorList>
    </citation>
    <scope>NUCLEOTIDE SEQUENCE [LARGE SCALE GENOMIC DNA]</scope>
    <source>
        <strain evidence="2 3">CIRM-BRFM 1785</strain>
    </source>
</reference>
<proteinExistence type="predicted"/>
<feature type="compositionally biased region" description="Polar residues" evidence="1">
    <location>
        <begin position="7"/>
        <end position="17"/>
    </location>
</feature>
<dbReference type="EMBL" id="JADCUA010000003">
    <property type="protein sequence ID" value="KAH9841896.1"/>
    <property type="molecule type" value="Genomic_DNA"/>
</dbReference>
<protein>
    <recommendedName>
        <fullName evidence="4">C2H2-type domain-containing protein</fullName>
    </recommendedName>
</protein>
<evidence type="ECO:0000313" key="3">
    <source>
        <dbReference type="Proteomes" id="UP000814176"/>
    </source>
</evidence>
<comment type="caution">
    <text evidence="2">The sequence shown here is derived from an EMBL/GenBank/DDBJ whole genome shotgun (WGS) entry which is preliminary data.</text>
</comment>